<dbReference type="GO" id="GO:0033389">
    <property type="term" value="P:putrescine biosynthetic process from arginine, via agmatine"/>
    <property type="evidence" value="ECO:0007669"/>
    <property type="project" value="TreeGrafter"/>
</dbReference>
<dbReference type="GO" id="GO:0046872">
    <property type="term" value="F:metal ion binding"/>
    <property type="evidence" value="ECO:0007669"/>
    <property type="project" value="UniProtKB-KW"/>
</dbReference>
<proteinExistence type="inferred from homology"/>
<dbReference type="GO" id="GO:0008783">
    <property type="term" value="F:agmatinase activity"/>
    <property type="evidence" value="ECO:0007669"/>
    <property type="project" value="TreeGrafter"/>
</dbReference>
<reference evidence="6 7" key="1">
    <citation type="submission" date="2013-03" db="EMBL/GenBank/DDBJ databases">
        <title>The Genome Sequence of Phialophora europaea CBS 101466.</title>
        <authorList>
            <consortium name="The Broad Institute Genomics Platform"/>
            <person name="Cuomo C."/>
            <person name="de Hoog S."/>
            <person name="Gorbushina A."/>
            <person name="Walker B."/>
            <person name="Young S.K."/>
            <person name="Zeng Q."/>
            <person name="Gargeya S."/>
            <person name="Fitzgerald M."/>
            <person name="Haas B."/>
            <person name="Abouelleil A."/>
            <person name="Allen A.W."/>
            <person name="Alvarado L."/>
            <person name="Arachchi H.M."/>
            <person name="Berlin A.M."/>
            <person name="Chapman S.B."/>
            <person name="Gainer-Dewar J."/>
            <person name="Goldberg J."/>
            <person name="Griggs A."/>
            <person name="Gujja S."/>
            <person name="Hansen M."/>
            <person name="Howarth C."/>
            <person name="Imamovic A."/>
            <person name="Ireland A."/>
            <person name="Larimer J."/>
            <person name="McCowan C."/>
            <person name="Murphy C."/>
            <person name="Pearson M."/>
            <person name="Poon T.W."/>
            <person name="Priest M."/>
            <person name="Roberts A."/>
            <person name="Saif S."/>
            <person name="Shea T."/>
            <person name="Sisk P."/>
            <person name="Sykes S."/>
            <person name="Wortman J."/>
            <person name="Nusbaum C."/>
            <person name="Birren B."/>
        </authorList>
    </citation>
    <scope>NUCLEOTIDE SEQUENCE [LARGE SCALE GENOMIC DNA]</scope>
    <source>
        <strain evidence="6 7">CBS 101466</strain>
    </source>
</reference>
<evidence type="ECO:0000313" key="7">
    <source>
        <dbReference type="Proteomes" id="UP000030752"/>
    </source>
</evidence>
<dbReference type="PANTHER" id="PTHR11358">
    <property type="entry name" value="ARGINASE/AGMATINASE"/>
    <property type="match status" value="1"/>
</dbReference>
<feature type="signal peptide" evidence="5">
    <location>
        <begin position="1"/>
        <end position="19"/>
    </location>
</feature>
<keyword evidence="5" id="KW-0732">Signal</keyword>
<evidence type="ECO:0000256" key="4">
    <source>
        <dbReference type="RuleBase" id="RU003684"/>
    </source>
</evidence>
<comment type="similarity">
    <text evidence="3 4">Belongs to the arginase family.</text>
</comment>
<dbReference type="PANTHER" id="PTHR11358:SF28">
    <property type="entry name" value="HYPOTHETICAL ARGINASE FAMILY PROTEIN (EUROFUNG)"/>
    <property type="match status" value="1"/>
</dbReference>
<dbReference type="PROSITE" id="PS01053">
    <property type="entry name" value="ARGINASE_1"/>
    <property type="match status" value="1"/>
</dbReference>
<dbReference type="Gene3D" id="3.40.800.10">
    <property type="entry name" value="Ureohydrolase domain"/>
    <property type="match status" value="1"/>
</dbReference>
<name>W2RVU3_CYPE1</name>
<dbReference type="InterPro" id="IPR006035">
    <property type="entry name" value="Ureohydrolase"/>
</dbReference>
<dbReference type="PRINTS" id="PR00116">
    <property type="entry name" value="ARGINASE"/>
</dbReference>
<dbReference type="eggNOG" id="KOG2964">
    <property type="taxonomic scope" value="Eukaryota"/>
</dbReference>
<dbReference type="RefSeq" id="XP_008718653.1">
    <property type="nucleotide sequence ID" value="XM_008720431.1"/>
</dbReference>
<dbReference type="FunFam" id="3.40.800.10:FF:000014">
    <property type="entry name" value="Arginase family protein"/>
    <property type="match status" value="1"/>
</dbReference>
<dbReference type="Proteomes" id="UP000030752">
    <property type="component" value="Unassembled WGS sequence"/>
</dbReference>
<dbReference type="InParanoid" id="W2RVU3"/>
<dbReference type="Pfam" id="PF00491">
    <property type="entry name" value="Arginase"/>
    <property type="match status" value="1"/>
</dbReference>
<protein>
    <submittedName>
        <fullName evidence="6">Agmatinase</fullName>
    </submittedName>
</protein>
<dbReference type="InterPro" id="IPR023696">
    <property type="entry name" value="Ureohydrolase_dom_sf"/>
</dbReference>
<organism evidence="6 7">
    <name type="scientific">Cyphellophora europaea (strain CBS 101466)</name>
    <name type="common">Phialophora europaea</name>
    <dbReference type="NCBI Taxonomy" id="1220924"/>
    <lineage>
        <taxon>Eukaryota</taxon>
        <taxon>Fungi</taxon>
        <taxon>Dikarya</taxon>
        <taxon>Ascomycota</taxon>
        <taxon>Pezizomycotina</taxon>
        <taxon>Eurotiomycetes</taxon>
        <taxon>Chaetothyriomycetidae</taxon>
        <taxon>Chaetothyriales</taxon>
        <taxon>Cyphellophoraceae</taxon>
        <taxon>Cyphellophora</taxon>
    </lineage>
</organism>
<dbReference type="EMBL" id="KB822721">
    <property type="protein sequence ID" value="ETN39868.1"/>
    <property type="molecule type" value="Genomic_DNA"/>
</dbReference>
<evidence type="ECO:0000256" key="2">
    <source>
        <dbReference type="ARBA" id="ARBA00022801"/>
    </source>
</evidence>
<feature type="chain" id="PRO_5004825180" evidence="5">
    <location>
        <begin position="20"/>
        <end position="399"/>
    </location>
</feature>
<dbReference type="AlphaFoldDB" id="W2RVU3"/>
<evidence type="ECO:0000256" key="3">
    <source>
        <dbReference type="PROSITE-ProRule" id="PRU00742"/>
    </source>
</evidence>
<dbReference type="VEuPathDB" id="FungiDB:HMPREF1541_06094"/>
<dbReference type="STRING" id="1220924.W2RVU3"/>
<dbReference type="HOGENOM" id="CLU_039478_1_1_1"/>
<keyword evidence="1" id="KW-0479">Metal-binding</keyword>
<evidence type="ECO:0000256" key="1">
    <source>
        <dbReference type="ARBA" id="ARBA00022723"/>
    </source>
</evidence>
<gene>
    <name evidence="6" type="ORF">HMPREF1541_06094</name>
</gene>
<dbReference type="SUPFAM" id="SSF52768">
    <property type="entry name" value="Arginase/deacetylase"/>
    <property type="match status" value="1"/>
</dbReference>
<dbReference type="PROSITE" id="PS51409">
    <property type="entry name" value="ARGINASE_2"/>
    <property type="match status" value="1"/>
</dbReference>
<dbReference type="GeneID" id="19973433"/>
<keyword evidence="2 4" id="KW-0378">Hydrolase</keyword>
<sequence>MARLFLLLQLSSLMAVGIAHQQALNQLPLVSNQGDEFHPTPFYSRQRDETSLDDAFKEFERITDNPPLFTGITTFAHLDAPACFSKDLPDGSFDIAFVGSPFDTGVIYRTGARFGPAGIRMGSRRLGKYSGHSVELDYNPFNSPFTVVDCGDAPVTPMDNRVAIKQLEQAHQIITSRKPANQTLLKHPKLITLGGDHTITLPALRNAYKQWGQLSIIHFDSHLDTFNPDSLKDIYGGVNSNYSSVNHGTYFHIAKDEGLLKDDANIHAGVRLMLFDPVEDIKEDRRCGFDIIKATQMETLGIKGIVERLKKRVGDGPVYISIDIDVLDPGFAPATGTAEPGGWTSREMLSIIEGLSGINLVGADIVEVAPAYDTNAETTTMLAAELLYEILIVMQMSPV</sequence>
<evidence type="ECO:0000256" key="5">
    <source>
        <dbReference type="SAM" id="SignalP"/>
    </source>
</evidence>
<keyword evidence="7" id="KW-1185">Reference proteome</keyword>
<evidence type="ECO:0000313" key="6">
    <source>
        <dbReference type="EMBL" id="ETN39868.1"/>
    </source>
</evidence>
<dbReference type="CDD" id="cd11592">
    <property type="entry name" value="Agmatinase_PAH"/>
    <property type="match status" value="1"/>
</dbReference>
<accession>W2RVU3</accession>
<dbReference type="InterPro" id="IPR020855">
    <property type="entry name" value="Ureohydrolase_Mn_BS"/>
</dbReference>
<dbReference type="OrthoDB" id="288726at2759"/>